<feature type="chain" id="PRO_5047006931" evidence="1">
    <location>
        <begin position="33"/>
        <end position="485"/>
    </location>
</feature>
<keyword evidence="4" id="KW-1185">Reference proteome</keyword>
<name>A0ABP5REK4_9ACTN</name>
<gene>
    <name evidence="3" type="ORF">GCM10010430_49280</name>
</gene>
<keyword evidence="1" id="KW-0732">Signal</keyword>
<feature type="signal peptide" evidence="1">
    <location>
        <begin position="1"/>
        <end position="32"/>
    </location>
</feature>
<feature type="domain" description="Tail specific protease" evidence="2">
    <location>
        <begin position="229"/>
        <end position="450"/>
    </location>
</feature>
<dbReference type="InterPro" id="IPR028204">
    <property type="entry name" value="Tricorn_C1"/>
</dbReference>
<dbReference type="SMART" id="SM00245">
    <property type="entry name" value="TSPc"/>
    <property type="match status" value="1"/>
</dbReference>
<accession>A0ABP5REK4</accession>
<dbReference type="Gene3D" id="3.30.750.44">
    <property type="match status" value="1"/>
</dbReference>
<sequence length="485" mass="51837">MPLRNSSARTALTAALLVITGGSALGAQPASAAGHPPDATASHWADGTWRMDGYGTVLTIAGDHLQTYQTTSISCLKGDDAQRSHTAPGSVTFTGPDATVLTVRVLPGQAGAALHVDGSPGDRMLHRVPSLPADCGRPAPADRVATFDVFWQTFEENYPFFAAKGIDWHAVREHYRPQINARTSDAQLFAVLSEMVRPLYDAHVHIAAKGTGRFAQGRPGTVVPSSELDDRLRAYIEERDLGGGQLRSYAKGRIGYADLPNSQGYLRISGFGGYTDDPDDSYAANSAELQRALDDILTPERTARLSGLIIDVRINGGGSDSLGLQIASRLTDRGYLAYGKVTRDDPADPSAFTRPQPIVVQPTPGARYTGPVAVLTSGSTVSAGETFTQALMDRPGGSVRIGQSTQGVFSDVLERTLPNGWQIGLPNEEFRTPSGRTFDGPGIPPQYREPVFTDEEFGHHRDSAYDRAVSLLKSGARPAAAARPR</sequence>
<organism evidence="3 4">
    <name type="scientific">Kitasatospora cystarginea</name>
    <dbReference type="NCBI Taxonomy" id="58350"/>
    <lineage>
        <taxon>Bacteria</taxon>
        <taxon>Bacillati</taxon>
        <taxon>Actinomycetota</taxon>
        <taxon>Actinomycetes</taxon>
        <taxon>Kitasatosporales</taxon>
        <taxon>Streptomycetaceae</taxon>
        <taxon>Kitasatospora</taxon>
    </lineage>
</organism>
<dbReference type="PANTHER" id="PTHR11261:SF3">
    <property type="entry name" value="RETINOL-BINDING PROTEIN 3"/>
    <property type="match status" value="1"/>
</dbReference>
<dbReference type="PANTHER" id="PTHR11261">
    <property type="entry name" value="INTERPHOTORECEPTOR RETINOID-BINDING PROTEIN"/>
    <property type="match status" value="1"/>
</dbReference>
<evidence type="ECO:0000313" key="4">
    <source>
        <dbReference type="Proteomes" id="UP001500305"/>
    </source>
</evidence>
<dbReference type="Pfam" id="PF14684">
    <property type="entry name" value="Tricorn_C1"/>
    <property type="match status" value="1"/>
</dbReference>
<evidence type="ECO:0000259" key="2">
    <source>
        <dbReference type="SMART" id="SM00245"/>
    </source>
</evidence>
<proteinExistence type="predicted"/>
<dbReference type="Pfam" id="PF03572">
    <property type="entry name" value="Peptidase_S41"/>
    <property type="match status" value="1"/>
</dbReference>
<dbReference type="Gene3D" id="3.90.226.10">
    <property type="entry name" value="2-enoyl-CoA Hydratase, Chain A, domain 1"/>
    <property type="match status" value="1"/>
</dbReference>
<dbReference type="CDD" id="cd07563">
    <property type="entry name" value="Peptidase_S41_IRBP"/>
    <property type="match status" value="1"/>
</dbReference>
<reference evidence="4" key="1">
    <citation type="journal article" date="2019" name="Int. J. Syst. Evol. Microbiol.">
        <title>The Global Catalogue of Microorganisms (GCM) 10K type strain sequencing project: providing services to taxonomists for standard genome sequencing and annotation.</title>
        <authorList>
            <consortium name="The Broad Institute Genomics Platform"/>
            <consortium name="The Broad Institute Genome Sequencing Center for Infectious Disease"/>
            <person name="Wu L."/>
            <person name="Ma J."/>
        </authorList>
    </citation>
    <scope>NUCLEOTIDE SEQUENCE [LARGE SCALE GENOMIC DNA]</scope>
    <source>
        <strain evidence="4">JCM 7356</strain>
    </source>
</reference>
<comment type="caution">
    <text evidence="3">The sequence shown here is derived from an EMBL/GenBank/DDBJ whole genome shotgun (WGS) entry which is preliminary data.</text>
</comment>
<dbReference type="SUPFAM" id="SSF52096">
    <property type="entry name" value="ClpP/crotonase"/>
    <property type="match status" value="1"/>
</dbReference>
<protein>
    <submittedName>
        <fullName evidence="3">S41 family peptidase</fullName>
    </submittedName>
</protein>
<dbReference type="InterPro" id="IPR029045">
    <property type="entry name" value="ClpP/crotonase-like_dom_sf"/>
</dbReference>
<evidence type="ECO:0000313" key="3">
    <source>
        <dbReference type="EMBL" id="GAA2259361.1"/>
    </source>
</evidence>
<dbReference type="InterPro" id="IPR005151">
    <property type="entry name" value="Tail-specific_protease"/>
</dbReference>
<dbReference type="RefSeq" id="WP_344638688.1">
    <property type="nucleotide sequence ID" value="NZ_BAAATR010000024.1"/>
</dbReference>
<dbReference type="EMBL" id="BAAATR010000024">
    <property type="protein sequence ID" value="GAA2259361.1"/>
    <property type="molecule type" value="Genomic_DNA"/>
</dbReference>
<evidence type="ECO:0000256" key="1">
    <source>
        <dbReference type="SAM" id="SignalP"/>
    </source>
</evidence>
<dbReference type="Proteomes" id="UP001500305">
    <property type="component" value="Unassembled WGS sequence"/>
</dbReference>